<protein>
    <submittedName>
        <fullName evidence="2">F-box domain-containing protein</fullName>
    </submittedName>
</protein>
<dbReference type="Proteomes" id="UP000887540">
    <property type="component" value="Unplaced"/>
</dbReference>
<reference evidence="2" key="1">
    <citation type="submission" date="2022-11" db="UniProtKB">
        <authorList>
            <consortium name="WormBaseParasite"/>
        </authorList>
    </citation>
    <scope>IDENTIFICATION</scope>
</reference>
<accession>A0A914E5Z0</accession>
<dbReference type="WBParaSite" id="ACRNAN_scaffold5805.g21246.t1">
    <property type="protein sequence ID" value="ACRNAN_scaffold5805.g21246.t1"/>
    <property type="gene ID" value="ACRNAN_scaffold5805.g21246"/>
</dbReference>
<evidence type="ECO:0000313" key="1">
    <source>
        <dbReference type="Proteomes" id="UP000887540"/>
    </source>
</evidence>
<keyword evidence="1" id="KW-1185">Reference proteome</keyword>
<proteinExistence type="predicted"/>
<sequence length="273" mass="32149">MSSLTQFTLWTKLPSELKNEVIRRIDPKNVLKFAQASKDSLKRVDFLLETKQVRKIVVNTLCVKSGNTDQVYLECVQHDKEHAHEELKMMTCLCCIGSCVHYQNEFEQHCRRVKLGNCKTKFTQVSVESLPRVLKLFDVLDTISYVNMKYSLVPTFELMNDSFVLLNEANYKAHKITMLDHFHDFNYKEKPLLKPSWEIFHYEEIKFDLEMELKIFYRLSLYVFSFIDIKSRIFDDLSCLVVPAHEQIKPNVDEDEITFKSPNLYGDCTYIIS</sequence>
<dbReference type="AlphaFoldDB" id="A0A914E5Z0"/>
<name>A0A914E5Z0_9BILA</name>
<evidence type="ECO:0000313" key="2">
    <source>
        <dbReference type="WBParaSite" id="ACRNAN_scaffold5805.g21246.t1"/>
    </source>
</evidence>
<organism evidence="1 2">
    <name type="scientific">Acrobeloides nanus</name>
    <dbReference type="NCBI Taxonomy" id="290746"/>
    <lineage>
        <taxon>Eukaryota</taxon>
        <taxon>Metazoa</taxon>
        <taxon>Ecdysozoa</taxon>
        <taxon>Nematoda</taxon>
        <taxon>Chromadorea</taxon>
        <taxon>Rhabditida</taxon>
        <taxon>Tylenchina</taxon>
        <taxon>Cephalobomorpha</taxon>
        <taxon>Cephaloboidea</taxon>
        <taxon>Cephalobidae</taxon>
        <taxon>Acrobeloides</taxon>
    </lineage>
</organism>